<dbReference type="SUPFAM" id="SSF52540">
    <property type="entry name" value="P-loop containing nucleoside triphosphate hydrolases"/>
    <property type="match status" value="1"/>
</dbReference>
<evidence type="ECO:0000259" key="2">
    <source>
        <dbReference type="PROSITE" id="PS51192"/>
    </source>
</evidence>
<dbReference type="InterPro" id="IPR004807">
    <property type="entry name" value="UvrB"/>
</dbReference>
<feature type="compositionally biased region" description="Low complexity" evidence="1">
    <location>
        <begin position="218"/>
        <end position="233"/>
    </location>
</feature>
<dbReference type="InterPro" id="IPR014001">
    <property type="entry name" value="Helicase_ATP-bd"/>
</dbReference>
<dbReference type="EMBL" id="AUZZ01010647">
    <property type="protein sequence ID" value="EQD29077.1"/>
    <property type="molecule type" value="Genomic_DNA"/>
</dbReference>
<feature type="non-terminal residue" evidence="3">
    <location>
        <position position="244"/>
    </location>
</feature>
<dbReference type="AlphaFoldDB" id="T0YBC0"/>
<dbReference type="PANTHER" id="PTHR24029:SF0">
    <property type="entry name" value="UVRABC SYSTEM PROTEIN B"/>
    <property type="match status" value="1"/>
</dbReference>
<dbReference type="Gene3D" id="3.40.50.300">
    <property type="entry name" value="P-loop containing nucleotide triphosphate hydrolases"/>
    <property type="match status" value="1"/>
</dbReference>
<evidence type="ECO:0000256" key="1">
    <source>
        <dbReference type="SAM" id="MobiDB-lite"/>
    </source>
</evidence>
<accession>T0YBC0</accession>
<dbReference type="GO" id="GO:0003677">
    <property type="term" value="F:DNA binding"/>
    <property type="evidence" value="ECO:0007669"/>
    <property type="project" value="InterPro"/>
</dbReference>
<reference evidence="3" key="1">
    <citation type="submission" date="2013-08" db="EMBL/GenBank/DDBJ databases">
        <authorList>
            <person name="Mendez C."/>
            <person name="Richter M."/>
            <person name="Ferrer M."/>
            <person name="Sanchez J."/>
        </authorList>
    </citation>
    <scope>NUCLEOTIDE SEQUENCE</scope>
</reference>
<dbReference type="GO" id="GO:0006289">
    <property type="term" value="P:nucleotide-excision repair"/>
    <property type="evidence" value="ECO:0007669"/>
    <property type="project" value="InterPro"/>
</dbReference>
<reference evidence="3" key="2">
    <citation type="journal article" date="2014" name="ISME J.">
        <title>Microbial stratification in low pH oxic and suboxic macroscopic growths along an acid mine drainage.</title>
        <authorList>
            <person name="Mendez-Garcia C."/>
            <person name="Mesa V."/>
            <person name="Sprenger R.R."/>
            <person name="Richter M."/>
            <person name="Diez M.S."/>
            <person name="Solano J."/>
            <person name="Bargiela R."/>
            <person name="Golyshina O.V."/>
            <person name="Manteca A."/>
            <person name="Ramos J.L."/>
            <person name="Gallego J.R."/>
            <person name="Llorente I."/>
            <person name="Martins Dos Santos V.A."/>
            <person name="Jensen O.N."/>
            <person name="Pelaez A.I."/>
            <person name="Sanchez J."/>
            <person name="Ferrer M."/>
        </authorList>
    </citation>
    <scope>NUCLEOTIDE SEQUENCE</scope>
</reference>
<dbReference type="GO" id="GO:0005524">
    <property type="term" value="F:ATP binding"/>
    <property type="evidence" value="ECO:0007669"/>
    <property type="project" value="InterPro"/>
</dbReference>
<dbReference type="PROSITE" id="PS51192">
    <property type="entry name" value="HELICASE_ATP_BIND_1"/>
    <property type="match status" value="1"/>
</dbReference>
<feature type="region of interest" description="Disordered" evidence="1">
    <location>
        <begin position="168"/>
        <end position="244"/>
    </location>
</feature>
<dbReference type="GO" id="GO:0016887">
    <property type="term" value="F:ATP hydrolysis activity"/>
    <property type="evidence" value="ECO:0007669"/>
    <property type="project" value="InterPro"/>
</dbReference>
<gene>
    <name evidence="3" type="ORF">B2A_14653</name>
</gene>
<sequence>MGKLVESLRAGERFQTLLGVTGSGKTFTMAHVVQTLQRPTLVISPNKTLAAQLVSEFRDFFPDNAVEYFVSYYDYFQPEAYVPAVDLYIEKDASVNEEIDRLRHRATQALLTRRDVLIVASVSCIYGLGSPEDYREHVLVLRKGENWPRRELVRQLVRLRVRAERPGAQERTLRGARLHGGPPGGERGGPSPLLRGTPFPRSAPWPPGAERRGHPWRRWPSSRPATSSRTRAGGSMRSKRSRGT</sequence>
<evidence type="ECO:0000313" key="3">
    <source>
        <dbReference type="EMBL" id="EQD29077.1"/>
    </source>
</evidence>
<name>T0YBC0_9ZZZZ</name>
<dbReference type="InterPro" id="IPR027417">
    <property type="entry name" value="P-loop_NTPase"/>
</dbReference>
<dbReference type="InterPro" id="IPR006935">
    <property type="entry name" value="Helicase/UvrB_N"/>
</dbReference>
<dbReference type="Pfam" id="PF04851">
    <property type="entry name" value="ResIII"/>
    <property type="match status" value="1"/>
</dbReference>
<organism evidence="3">
    <name type="scientific">mine drainage metagenome</name>
    <dbReference type="NCBI Taxonomy" id="410659"/>
    <lineage>
        <taxon>unclassified sequences</taxon>
        <taxon>metagenomes</taxon>
        <taxon>ecological metagenomes</taxon>
    </lineage>
</organism>
<protein>
    <submittedName>
        <fullName evidence="3">Excinuclease ABC, B subunit</fullName>
    </submittedName>
</protein>
<comment type="caution">
    <text evidence="3">The sequence shown here is derived from an EMBL/GenBank/DDBJ whole genome shotgun (WGS) entry which is preliminary data.</text>
</comment>
<dbReference type="GO" id="GO:0009380">
    <property type="term" value="C:excinuclease repair complex"/>
    <property type="evidence" value="ECO:0007669"/>
    <property type="project" value="InterPro"/>
</dbReference>
<feature type="domain" description="Helicase ATP-binding" evidence="2">
    <location>
        <begin position="6"/>
        <end position="141"/>
    </location>
</feature>
<dbReference type="PANTHER" id="PTHR24029">
    <property type="entry name" value="UVRABC SYSTEM PROTEIN B"/>
    <property type="match status" value="1"/>
</dbReference>
<proteinExistence type="predicted"/>